<evidence type="ECO:0000313" key="2">
    <source>
        <dbReference type="EMBL" id="TLS67999.1"/>
    </source>
</evidence>
<dbReference type="Pfam" id="PF06445">
    <property type="entry name" value="GyrI-like"/>
    <property type="match status" value="1"/>
</dbReference>
<name>A0A5R9GSU7_9PROT</name>
<feature type="domain" description="AraC effector-binding" evidence="1">
    <location>
        <begin position="3"/>
        <end position="153"/>
    </location>
</feature>
<dbReference type="OrthoDB" id="282744at2"/>
<comment type="caution">
    <text evidence="2">The sequence shown here is derived from an EMBL/GenBank/DDBJ whole genome shotgun (WGS) entry which is preliminary data.</text>
</comment>
<reference evidence="2 3" key="1">
    <citation type="journal article" date="2019" name="Appl. Environ. Microbiol.">
        <title>Environmental Evidence and Genomic Insight of Iron-oxidizing Bacteria Preference Towards More Corrosion Resistant Stainless Steel at Higher Salinities.</title>
        <authorList>
            <person name="Garrison C.E."/>
            <person name="Price K.A."/>
            <person name="Field E.K."/>
        </authorList>
    </citation>
    <scope>NUCLEOTIDE SEQUENCE [LARGE SCALE GENOMIC DNA]</scope>
    <source>
        <strain evidence="2 3">P3</strain>
    </source>
</reference>
<dbReference type="SUPFAM" id="SSF55136">
    <property type="entry name" value="Probable bacterial effector-binding domain"/>
    <property type="match status" value="1"/>
</dbReference>
<evidence type="ECO:0000259" key="1">
    <source>
        <dbReference type="SMART" id="SM00871"/>
    </source>
</evidence>
<organism evidence="2 3">
    <name type="scientific">Mariprofundus erugo</name>
    <dbReference type="NCBI Taxonomy" id="2528639"/>
    <lineage>
        <taxon>Bacteria</taxon>
        <taxon>Pseudomonadati</taxon>
        <taxon>Pseudomonadota</taxon>
        <taxon>Candidatius Mariprofundia</taxon>
        <taxon>Mariprofundales</taxon>
        <taxon>Mariprofundaceae</taxon>
        <taxon>Mariprofundus</taxon>
    </lineage>
</organism>
<accession>A0A5R9GSU7</accession>
<dbReference type="SMART" id="SM00871">
    <property type="entry name" value="AraC_E_bind"/>
    <property type="match status" value="1"/>
</dbReference>
<dbReference type="InterPro" id="IPR011256">
    <property type="entry name" value="Reg_factor_effector_dom_sf"/>
</dbReference>
<dbReference type="InterPro" id="IPR010499">
    <property type="entry name" value="AraC_E-bd"/>
</dbReference>
<dbReference type="Proteomes" id="UP000306585">
    <property type="component" value="Unassembled WGS sequence"/>
</dbReference>
<dbReference type="Gene3D" id="3.20.80.10">
    <property type="entry name" value="Regulatory factor, effector binding domain"/>
    <property type="match status" value="1"/>
</dbReference>
<protein>
    <submittedName>
        <fullName evidence="2">GyrI-like domain-containing protein</fullName>
    </submittedName>
</protein>
<dbReference type="InterPro" id="IPR029442">
    <property type="entry name" value="GyrI-like"/>
</dbReference>
<gene>
    <name evidence="2" type="ORF">FEF65_04940</name>
</gene>
<keyword evidence="3" id="KW-1185">Reference proteome</keyword>
<proteinExistence type="predicted"/>
<sequence>MQSSLQLVDTDEEMTAVIHLIVPRDQIEMVMGPAIHEVIAVLARQKVTPCGPLFSWHRRRPSDTFDFEVGFPVTEPITPDGRVVMSRLPAARVARRLYQGDYAGLGAGWGALIGDVTKAGLSIQWNFWERYLSGPESDPDPANWRTELNLALQR</sequence>
<dbReference type="AlphaFoldDB" id="A0A5R9GSU7"/>
<evidence type="ECO:0000313" key="3">
    <source>
        <dbReference type="Proteomes" id="UP000306585"/>
    </source>
</evidence>
<dbReference type="EMBL" id="VBRY01000004">
    <property type="protein sequence ID" value="TLS67999.1"/>
    <property type="molecule type" value="Genomic_DNA"/>
</dbReference>